<evidence type="ECO:0000313" key="3">
    <source>
        <dbReference type="Proteomes" id="UP000717364"/>
    </source>
</evidence>
<feature type="compositionally biased region" description="Polar residues" evidence="1">
    <location>
        <begin position="1"/>
        <end position="11"/>
    </location>
</feature>
<reference evidence="2" key="1">
    <citation type="submission" date="2020-11" db="EMBL/GenBank/DDBJ databases">
        <authorList>
            <person name="Konstantinou D."/>
            <person name="Gkelis S."/>
            <person name="Popin R."/>
            <person name="Fewer D."/>
            <person name="Sivonen K."/>
        </authorList>
    </citation>
    <scope>NUCLEOTIDE SEQUENCE</scope>
    <source>
        <strain evidence="2">TAU-MAC 1115</strain>
    </source>
</reference>
<feature type="region of interest" description="Disordered" evidence="1">
    <location>
        <begin position="1"/>
        <end position="55"/>
    </location>
</feature>
<dbReference type="AlphaFoldDB" id="A0A947DKV2"/>
<dbReference type="CDD" id="cd22235">
    <property type="entry name" value="RHH_CopG_archaea"/>
    <property type="match status" value="1"/>
</dbReference>
<keyword evidence="3" id="KW-1185">Reference proteome</keyword>
<reference evidence="2" key="2">
    <citation type="journal article" date="2021" name="Mar. Drugs">
        <title>Genome Reduction and Secondary Metabolism of the Marine Sponge-Associated Cyanobacterium Leptothoe.</title>
        <authorList>
            <person name="Konstantinou D."/>
            <person name="Popin R.V."/>
            <person name="Fewer D.P."/>
            <person name="Sivonen K."/>
            <person name="Gkelis S."/>
        </authorList>
    </citation>
    <scope>NUCLEOTIDE SEQUENCE</scope>
    <source>
        <strain evidence="2">TAU-MAC 1115</strain>
    </source>
</reference>
<sequence length="121" mass="13703">MKNQNISLKGRNNSEDESLKVEDEPSKKTEIKEGNTLAEKRKKKNNTREVPTVPGTKRLTVVLPPETAEMLESLSAMQSITLNETIRRAISTEALIQREVRKGADILIETQDGRTKQLIFR</sequence>
<gene>
    <name evidence="2" type="ORF">IXB50_20185</name>
</gene>
<feature type="compositionally biased region" description="Basic and acidic residues" evidence="1">
    <location>
        <begin position="12"/>
        <end position="33"/>
    </location>
</feature>
<evidence type="ECO:0000313" key="2">
    <source>
        <dbReference type="EMBL" id="MBT9317744.1"/>
    </source>
</evidence>
<evidence type="ECO:0000256" key="1">
    <source>
        <dbReference type="SAM" id="MobiDB-lite"/>
    </source>
</evidence>
<protein>
    <submittedName>
        <fullName evidence="2">Uncharacterized protein</fullName>
    </submittedName>
</protein>
<dbReference type="RefSeq" id="WP_215610807.1">
    <property type="nucleotide sequence ID" value="NZ_JADOES010000057.1"/>
</dbReference>
<proteinExistence type="predicted"/>
<accession>A0A947DKV2</accession>
<organism evidence="2 3">
    <name type="scientific">Leptothoe spongobia TAU-MAC 1115</name>
    <dbReference type="NCBI Taxonomy" id="1967444"/>
    <lineage>
        <taxon>Bacteria</taxon>
        <taxon>Bacillati</taxon>
        <taxon>Cyanobacteriota</taxon>
        <taxon>Cyanophyceae</taxon>
        <taxon>Nodosilineales</taxon>
        <taxon>Cymatolegaceae</taxon>
        <taxon>Leptothoe</taxon>
        <taxon>Leptothoe spongobia</taxon>
    </lineage>
</organism>
<name>A0A947DKV2_9CYAN</name>
<dbReference type="EMBL" id="JADOES010000057">
    <property type="protein sequence ID" value="MBT9317744.1"/>
    <property type="molecule type" value="Genomic_DNA"/>
</dbReference>
<comment type="caution">
    <text evidence="2">The sequence shown here is derived from an EMBL/GenBank/DDBJ whole genome shotgun (WGS) entry which is preliminary data.</text>
</comment>
<dbReference type="Proteomes" id="UP000717364">
    <property type="component" value="Unassembled WGS sequence"/>
</dbReference>